<name>A0A660E5B8_9LACO</name>
<organism evidence="2 3">
    <name type="scientific">Lactiplantibacillus mudanjiangensis</name>
    <dbReference type="NCBI Taxonomy" id="1296538"/>
    <lineage>
        <taxon>Bacteria</taxon>
        <taxon>Bacillati</taxon>
        <taxon>Bacillota</taxon>
        <taxon>Bacilli</taxon>
        <taxon>Lactobacillales</taxon>
        <taxon>Lactobacillaceae</taxon>
        <taxon>Lactiplantibacillus</taxon>
    </lineage>
</organism>
<feature type="transmembrane region" description="Helical" evidence="1">
    <location>
        <begin position="25"/>
        <end position="45"/>
    </location>
</feature>
<dbReference type="RefSeq" id="WP_130845848.1">
    <property type="nucleotide sequence ID" value="NZ_BJDY01000007.1"/>
</dbReference>
<feature type="transmembrane region" description="Helical" evidence="1">
    <location>
        <begin position="57"/>
        <end position="75"/>
    </location>
</feature>
<dbReference type="Proteomes" id="UP000289996">
    <property type="component" value="Unassembled WGS sequence"/>
</dbReference>
<dbReference type="EMBL" id="UYIG01000013">
    <property type="protein sequence ID" value="VDG27377.1"/>
    <property type="molecule type" value="Genomic_DNA"/>
</dbReference>
<keyword evidence="3" id="KW-1185">Reference proteome</keyword>
<evidence type="ECO:0000313" key="2">
    <source>
        <dbReference type="EMBL" id="VDG27377.1"/>
    </source>
</evidence>
<dbReference type="OrthoDB" id="2297026at2"/>
<keyword evidence="1" id="KW-0812">Transmembrane</keyword>
<gene>
    <name evidence="2" type="ORF">MUDAN_MDHGFNIF_02264</name>
</gene>
<keyword evidence="1" id="KW-0472">Membrane</keyword>
<sequence length="85" mass="9387">MGLLTLGVITVVLLGLEEWLFTASHYFWVGGIVPILWTVALAVLVIQNAANLTLIDYFLAIIAVISLYVCWGNGFQRHATKRAAR</sequence>
<accession>A0A660E5B8</accession>
<protein>
    <submittedName>
        <fullName evidence="2">Integral membrane protein (Putative) [Lactobacillus plantarum JDM1]</fullName>
    </submittedName>
</protein>
<evidence type="ECO:0000313" key="3">
    <source>
        <dbReference type="Proteomes" id="UP000289996"/>
    </source>
</evidence>
<keyword evidence="1" id="KW-1133">Transmembrane helix</keyword>
<proteinExistence type="predicted"/>
<evidence type="ECO:0000256" key="1">
    <source>
        <dbReference type="SAM" id="Phobius"/>
    </source>
</evidence>
<dbReference type="AlphaFoldDB" id="A0A660E5B8"/>
<reference evidence="2 3" key="1">
    <citation type="submission" date="2018-11" db="EMBL/GenBank/DDBJ databases">
        <authorList>
            <person name="Wuyts S."/>
        </authorList>
    </citation>
    <scope>NUCLEOTIDE SEQUENCE [LARGE SCALE GENOMIC DNA]</scope>
    <source>
        <strain evidence="2">Lactobacillus mudanjiangensis AMBF249</strain>
    </source>
</reference>